<feature type="transmembrane region" description="Helical" evidence="1">
    <location>
        <begin position="183"/>
        <end position="204"/>
    </location>
</feature>
<feature type="transmembrane region" description="Helical" evidence="1">
    <location>
        <begin position="378"/>
        <end position="401"/>
    </location>
</feature>
<feature type="transmembrane region" description="Helical" evidence="1">
    <location>
        <begin position="311"/>
        <end position="332"/>
    </location>
</feature>
<keyword evidence="1" id="KW-0812">Transmembrane</keyword>
<dbReference type="Proteomes" id="UP000050509">
    <property type="component" value="Unassembled WGS sequence"/>
</dbReference>
<gene>
    <name evidence="2" type="ORF">SE17_10255</name>
</gene>
<feature type="transmembrane region" description="Helical" evidence="1">
    <location>
        <begin position="216"/>
        <end position="238"/>
    </location>
</feature>
<evidence type="ECO:0000256" key="1">
    <source>
        <dbReference type="SAM" id="Phobius"/>
    </source>
</evidence>
<accession>A0A0P9D6C0</accession>
<keyword evidence="1" id="KW-0472">Membrane</keyword>
<feature type="transmembrane region" description="Helical" evidence="1">
    <location>
        <begin position="286"/>
        <end position="304"/>
    </location>
</feature>
<organism evidence="2 3">
    <name type="scientific">Kouleothrix aurantiaca</name>
    <dbReference type="NCBI Taxonomy" id="186479"/>
    <lineage>
        <taxon>Bacteria</taxon>
        <taxon>Bacillati</taxon>
        <taxon>Chloroflexota</taxon>
        <taxon>Chloroflexia</taxon>
        <taxon>Chloroflexales</taxon>
        <taxon>Roseiflexineae</taxon>
        <taxon>Roseiflexaceae</taxon>
        <taxon>Kouleothrix</taxon>
    </lineage>
</organism>
<dbReference type="AlphaFoldDB" id="A0A0P9D6C0"/>
<evidence type="ECO:0000313" key="2">
    <source>
        <dbReference type="EMBL" id="KPV53337.1"/>
    </source>
</evidence>
<dbReference type="EMBL" id="LJCR01000283">
    <property type="protein sequence ID" value="KPV53337.1"/>
    <property type="molecule type" value="Genomic_DNA"/>
</dbReference>
<reference evidence="2 3" key="1">
    <citation type="submission" date="2015-09" db="EMBL/GenBank/DDBJ databases">
        <title>Draft genome sequence of Kouleothrix aurantiaca JCM 19913.</title>
        <authorList>
            <person name="Hemp J."/>
        </authorList>
    </citation>
    <scope>NUCLEOTIDE SEQUENCE [LARGE SCALE GENOMIC DNA]</scope>
    <source>
        <strain evidence="2 3">COM-B</strain>
    </source>
</reference>
<sequence length="459" mass="51835">MTEPAKPNMWDRLAAQETPAPEAPSLWATLQERSDPTQMHPRRIAEWELAEVGGLPGRRRYVLKNLRNGAYLHLSEIDVFLWNLMDGSRAIKALVIELFVERKRYAPDAVIKLVGLLKANGFLETRHTSVFESLTGRLLGQRFVARVRVALGAIRHTRLAIPNADGHFSAVYRRFGWLFYTRAGLLIGLLLFLVDITLYPWLLFTRPGSMLTVGGRYQWGLLALVLVFSLSILIHEYAHALTSKHFGREVNHAGFLLHFGMPAFFVDTTDMWMTRKWPRIAVSWAGPYSNALIGGAALLVYSFAPPSWPHDLLWTIASLNTYFFLAQLLPIVESDGDYILMDLLEITQLRPRAFAFLRRGMWRKLWRREAFGRQDAILGGYGLIALGGIVYVVAIAVRLWLTSGVALLRALAASPLLALKASVPVVVLAVLLYLVRFGVPRVQRAVNSWRVVEDRLEGR</sequence>
<comment type="caution">
    <text evidence="2">The sequence shown here is derived from an EMBL/GenBank/DDBJ whole genome shotgun (WGS) entry which is preliminary data.</text>
</comment>
<name>A0A0P9D6C0_9CHLR</name>
<proteinExistence type="predicted"/>
<keyword evidence="3" id="KW-1185">Reference proteome</keyword>
<keyword evidence="1" id="KW-1133">Transmembrane helix</keyword>
<feature type="transmembrane region" description="Helical" evidence="1">
    <location>
        <begin position="413"/>
        <end position="435"/>
    </location>
</feature>
<protein>
    <recommendedName>
        <fullName evidence="4">Peptidase M50</fullName>
    </recommendedName>
</protein>
<evidence type="ECO:0008006" key="4">
    <source>
        <dbReference type="Google" id="ProtNLM"/>
    </source>
</evidence>
<evidence type="ECO:0000313" key="3">
    <source>
        <dbReference type="Proteomes" id="UP000050509"/>
    </source>
</evidence>